<dbReference type="FunFam" id="2.60.120.1030:FF:000007">
    <property type="entry name" value="Protein CLP1 homolog"/>
    <property type="match status" value="1"/>
</dbReference>
<dbReference type="GO" id="GO:0006388">
    <property type="term" value="P:tRNA splicing, via endonucleolytic cleavage and ligation"/>
    <property type="evidence" value="ECO:0007669"/>
    <property type="project" value="TreeGrafter"/>
</dbReference>
<keyword evidence="2" id="KW-0067">ATP-binding</keyword>
<dbReference type="InterPro" id="IPR032319">
    <property type="entry name" value="CLP1_P"/>
</dbReference>
<dbReference type="SUPFAM" id="SSF52540">
    <property type="entry name" value="P-loop containing nucleoside triphosphate hydrolases"/>
    <property type="match status" value="1"/>
</dbReference>
<dbReference type="InterPro" id="IPR038239">
    <property type="entry name" value="Clp1_N_sf"/>
</dbReference>
<dbReference type="Gene3D" id="2.40.30.330">
    <property type="entry name" value="Pre-mRNA cleavage complex subunit Clp1, C-terminal domain"/>
    <property type="match status" value="1"/>
</dbReference>
<accession>A0A154NXT7</accession>
<dbReference type="GO" id="GO:0031124">
    <property type="term" value="P:mRNA 3'-end processing"/>
    <property type="evidence" value="ECO:0007669"/>
    <property type="project" value="InterPro"/>
</dbReference>
<dbReference type="STRING" id="178035.A0A154NXT7"/>
<evidence type="ECO:0000256" key="1">
    <source>
        <dbReference type="ARBA" id="ARBA00022741"/>
    </source>
</evidence>
<dbReference type="Pfam" id="PF16575">
    <property type="entry name" value="CLP1_P"/>
    <property type="match status" value="1"/>
</dbReference>
<evidence type="ECO:0000259" key="5">
    <source>
        <dbReference type="Pfam" id="PF16573"/>
    </source>
</evidence>
<dbReference type="InterPro" id="IPR010655">
    <property type="entry name" value="Clp1_C"/>
</dbReference>
<dbReference type="Pfam" id="PF16573">
    <property type="entry name" value="CLP1_N"/>
    <property type="match status" value="1"/>
</dbReference>
<dbReference type="Proteomes" id="UP000076502">
    <property type="component" value="Unassembled WGS sequence"/>
</dbReference>
<reference evidence="7 8" key="1">
    <citation type="submission" date="2015-07" db="EMBL/GenBank/DDBJ databases">
        <title>The genome of Dufourea novaeangliae.</title>
        <authorList>
            <person name="Pan H."/>
            <person name="Kapheim K."/>
        </authorList>
    </citation>
    <scope>NUCLEOTIDE SEQUENCE [LARGE SCALE GENOMIC DNA]</scope>
    <source>
        <strain evidence="7">0120121106</strain>
        <tissue evidence="7">Whole body</tissue>
    </source>
</reference>
<dbReference type="GO" id="GO:0005634">
    <property type="term" value="C:nucleus"/>
    <property type="evidence" value="ECO:0007669"/>
    <property type="project" value="TreeGrafter"/>
</dbReference>
<evidence type="ECO:0000256" key="2">
    <source>
        <dbReference type="ARBA" id="ARBA00022840"/>
    </source>
</evidence>
<dbReference type="Gene3D" id="2.60.120.1030">
    <property type="entry name" value="Clp1, DNA binding domain"/>
    <property type="match status" value="1"/>
</dbReference>
<dbReference type="Pfam" id="PF06807">
    <property type="entry name" value="Clp1"/>
    <property type="match status" value="1"/>
</dbReference>
<keyword evidence="3" id="KW-0175">Coiled coil</keyword>
<keyword evidence="1" id="KW-0547">Nucleotide-binding</keyword>
<dbReference type="FunFam" id="2.40.30.330:FF:000001">
    <property type="entry name" value="Protein CLP1 homolog"/>
    <property type="match status" value="1"/>
</dbReference>
<organism evidence="7 8">
    <name type="scientific">Dufourea novaeangliae</name>
    <name type="common">Sweat bee</name>
    <dbReference type="NCBI Taxonomy" id="178035"/>
    <lineage>
        <taxon>Eukaryota</taxon>
        <taxon>Metazoa</taxon>
        <taxon>Ecdysozoa</taxon>
        <taxon>Arthropoda</taxon>
        <taxon>Hexapoda</taxon>
        <taxon>Insecta</taxon>
        <taxon>Pterygota</taxon>
        <taxon>Neoptera</taxon>
        <taxon>Endopterygota</taxon>
        <taxon>Hymenoptera</taxon>
        <taxon>Apocrita</taxon>
        <taxon>Aculeata</taxon>
        <taxon>Apoidea</taxon>
        <taxon>Anthophila</taxon>
        <taxon>Halictidae</taxon>
        <taxon>Rophitinae</taxon>
        <taxon>Dufourea</taxon>
    </lineage>
</organism>
<evidence type="ECO:0000313" key="7">
    <source>
        <dbReference type="EMBL" id="KZC04479.1"/>
    </source>
</evidence>
<evidence type="ECO:0000256" key="3">
    <source>
        <dbReference type="SAM" id="Coils"/>
    </source>
</evidence>
<protein>
    <submittedName>
        <fullName evidence="7">Protein CLP1 like protein</fullName>
    </submittedName>
</protein>
<dbReference type="InterPro" id="IPR027417">
    <property type="entry name" value="P-loop_NTPase"/>
</dbReference>
<dbReference type="OrthoDB" id="258143at2759"/>
<dbReference type="GO" id="GO:0005524">
    <property type="term" value="F:ATP binding"/>
    <property type="evidence" value="ECO:0007669"/>
    <property type="project" value="UniProtKB-KW"/>
</dbReference>
<feature type="domain" description="Clp1 P-loop" evidence="6">
    <location>
        <begin position="136"/>
        <end position="248"/>
    </location>
</feature>
<dbReference type="PANTHER" id="PTHR12755:SF6">
    <property type="entry name" value="POLYRIBONUCLEOTIDE 5'-HYDROXYL-KINASE CLP1"/>
    <property type="match status" value="1"/>
</dbReference>
<gene>
    <name evidence="7" type="ORF">WN55_05291</name>
</gene>
<evidence type="ECO:0000259" key="6">
    <source>
        <dbReference type="Pfam" id="PF16575"/>
    </source>
</evidence>
<keyword evidence="8" id="KW-1185">Reference proteome</keyword>
<feature type="domain" description="Clp1 N-terminal" evidence="5">
    <location>
        <begin position="12"/>
        <end position="104"/>
    </location>
</feature>
<evidence type="ECO:0000259" key="4">
    <source>
        <dbReference type="Pfam" id="PF06807"/>
    </source>
</evidence>
<dbReference type="Gene3D" id="3.40.50.300">
    <property type="entry name" value="P-loop containing nucleotide triphosphate hydrolases"/>
    <property type="match status" value="2"/>
</dbReference>
<proteinExistence type="predicted"/>
<dbReference type="InterPro" id="IPR045116">
    <property type="entry name" value="Clp1/Grc3"/>
</dbReference>
<feature type="coiled-coil region" evidence="3">
    <location>
        <begin position="377"/>
        <end position="474"/>
    </location>
</feature>
<dbReference type="PANTHER" id="PTHR12755">
    <property type="entry name" value="CLEAVAGE/POLYADENYLATION FACTOR IA SUBUNIT CLP1P"/>
    <property type="match status" value="1"/>
</dbReference>
<feature type="domain" description="Clp1 C-terminal" evidence="4">
    <location>
        <begin position="253"/>
        <end position="354"/>
    </location>
</feature>
<dbReference type="InterPro" id="IPR038238">
    <property type="entry name" value="Clp1_C_sf"/>
</dbReference>
<dbReference type="InterPro" id="IPR032324">
    <property type="entry name" value="Clp1_N"/>
</dbReference>
<name>A0A154NXT7_DUFNO</name>
<dbReference type="GO" id="GO:0051731">
    <property type="term" value="F:polynucleotide 5'-hydroxyl-kinase activity"/>
    <property type="evidence" value="ECO:0007669"/>
    <property type="project" value="InterPro"/>
</dbReference>
<sequence>MTDEKTQTQEFKLDPDCELRFEVETKSEKVTLELKSGLAEVFGTELVKGKKYEFTAGAKVAVFTWQGCTVELVGKTDVSYVAKETPMGLYLNCHAAMERLRETAEKDDTRGPITMVVGPCDVGKSTLCRLLLNYATNVALYNLLVTRLAEVCSDRLQANKKARVSGIVINTCGWVKGQGYKLLTHAAQAFEVDAILVLDQERLYNELVRDMPDFVKVVFLPKSGGVVERSQAQRIEARDQGVREYFYGSRTPLYPHSFEVKWSEARLYKIGAPVLPASCMPLGMKAEDNLTKLVAVTAGPNLLHHLLSVSFADSPEDDVVQTNVAGFVCVTNVDVERQTFTVLSPQPRPLPNTIELDKLEKERLVIREELYSKESLLQNERRMSQELRARLKLAMETINRLEEEKIRYKIDFSNLSINHDSVVKERDILAKETLSSQTEAAKFKIKAEGLEKALQRETRRKEELERALFEFKNDNEGIIANIDMNITKISKEQKLLLENAKAVMYLNKRLQTFGLAFHGINERNKAEIKNLRKKLIAISMNESKSLSLNEKLHPEIENLCFKLTEMLMEQKSKMQDSALIEESLNKILQELTYMCNSQHRMVNQEK</sequence>
<evidence type="ECO:0000313" key="8">
    <source>
        <dbReference type="Proteomes" id="UP000076502"/>
    </source>
</evidence>
<dbReference type="AlphaFoldDB" id="A0A154NXT7"/>
<dbReference type="EMBL" id="KQ434781">
    <property type="protein sequence ID" value="KZC04479.1"/>
    <property type="molecule type" value="Genomic_DNA"/>
</dbReference>